<gene>
    <name evidence="2" type="ORF">M7I_1587</name>
</gene>
<feature type="compositionally biased region" description="Basic and acidic residues" evidence="1">
    <location>
        <begin position="1"/>
        <end position="23"/>
    </location>
</feature>
<reference evidence="2 3" key="1">
    <citation type="journal article" date="2012" name="Eukaryot. Cell">
        <title>Genome sequence of the fungus Glarea lozoyensis: the first genome sequence of a species from the Helotiaceae family.</title>
        <authorList>
            <person name="Youssar L."/>
            <person name="Gruening B.A."/>
            <person name="Erxleben A."/>
            <person name="Guenther S."/>
            <person name="Huettel W."/>
        </authorList>
    </citation>
    <scope>NUCLEOTIDE SEQUENCE [LARGE SCALE GENOMIC DNA]</scope>
    <source>
        <strain evidence="3">ATCC 74030 / MF5533</strain>
    </source>
</reference>
<accession>H0EGH1</accession>
<protein>
    <submittedName>
        <fullName evidence="2">Uncharacterized protein</fullName>
    </submittedName>
</protein>
<keyword evidence="3" id="KW-1185">Reference proteome</keyword>
<evidence type="ECO:0000313" key="3">
    <source>
        <dbReference type="Proteomes" id="UP000005446"/>
    </source>
</evidence>
<comment type="caution">
    <text evidence="2">The sequence shown here is derived from an EMBL/GenBank/DDBJ whole genome shotgun (WGS) entry which is preliminary data.</text>
</comment>
<dbReference type="InParanoid" id="H0EGH1"/>
<name>H0EGH1_GLAL7</name>
<evidence type="ECO:0000256" key="1">
    <source>
        <dbReference type="SAM" id="MobiDB-lite"/>
    </source>
</evidence>
<dbReference type="HOGENOM" id="CLU_1949030_0_0_1"/>
<dbReference type="AlphaFoldDB" id="H0EGH1"/>
<dbReference type="EMBL" id="AGUE01000023">
    <property type="protein sequence ID" value="EHL02506.1"/>
    <property type="molecule type" value="Genomic_DNA"/>
</dbReference>
<sequence>MPAQEVHPHPKELDIDRTKDSKNAKSYFHWPDTPARKPESPHPAPSQIKAPEQGQQRLELVAGVAPGFPLEILAGVCGLPVLPVEHVRSGHRILVFASPFPVVLGLLHRALVFLSPGPGHIPLFSPSLV</sequence>
<evidence type="ECO:0000313" key="2">
    <source>
        <dbReference type="EMBL" id="EHL02506.1"/>
    </source>
</evidence>
<feature type="region of interest" description="Disordered" evidence="1">
    <location>
        <begin position="1"/>
        <end position="53"/>
    </location>
</feature>
<organism evidence="2 3">
    <name type="scientific">Glarea lozoyensis (strain ATCC 74030 / MF5533)</name>
    <dbReference type="NCBI Taxonomy" id="1104152"/>
    <lineage>
        <taxon>Eukaryota</taxon>
        <taxon>Fungi</taxon>
        <taxon>Dikarya</taxon>
        <taxon>Ascomycota</taxon>
        <taxon>Pezizomycotina</taxon>
        <taxon>Leotiomycetes</taxon>
        <taxon>Helotiales</taxon>
        <taxon>Helotiaceae</taxon>
        <taxon>Glarea</taxon>
    </lineage>
</organism>
<proteinExistence type="predicted"/>
<dbReference type="Proteomes" id="UP000005446">
    <property type="component" value="Unassembled WGS sequence"/>
</dbReference>